<gene>
    <name evidence="4" type="ORF">JX265_006230</name>
</gene>
<accession>A0A9P9WLU9</accession>
<keyword evidence="2" id="KW-0012">Acyltransferase</keyword>
<dbReference type="SUPFAM" id="SSF55729">
    <property type="entry name" value="Acyl-CoA N-acyltransferases (Nat)"/>
    <property type="match status" value="1"/>
</dbReference>
<dbReference type="Pfam" id="PF00583">
    <property type="entry name" value="Acetyltransf_1"/>
    <property type="match status" value="1"/>
</dbReference>
<evidence type="ECO:0000256" key="1">
    <source>
        <dbReference type="ARBA" id="ARBA00022679"/>
    </source>
</evidence>
<dbReference type="CDD" id="cd04301">
    <property type="entry name" value="NAT_SF"/>
    <property type="match status" value="1"/>
</dbReference>
<dbReference type="Gene3D" id="3.40.630.30">
    <property type="match status" value="1"/>
</dbReference>
<name>A0A9P9WLU9_9PEZI</name>
<reference evidence="4" key="1">
    <citation type="submission" date="2021-03" db="EMBL/GenBank/DDBJ databases">
        <title>Revisited historic fungal species revealed as producer of novel bioactive compounds through whole genome sequencing and comparative genomics.</title>
        <authorList>
            <person name="Vignolle G.A."/>
            <person name="Hochenegger N."/>
            <person name="Mach R.L."/>
            <person name="Mach-Aigner A.R."/>
            <person name="Javad Rahimi M."/>
            <person name="Salim K.A."/>
            <person name="Chan C.M."/>
            <person name="Lim L.B.L."/>
            <person name="Cai F."/>
            <person name="Druzhinina I.S."/>
            <person name="U'Ren J.M."/>
            <person name="Derntl C."/>
        </authorList>
    </citation>
    <scope>NUCLEOTIDE SEQUENCE</scope>
    <source>
        <strain evidence="4">TUCIM 5799</strain>
    </source>
</reference>
<dbReference type="PANTHER" id="PTHR43420">
    <property type="entry name" value="ACETYLTRANSFERASE"/>
    <property type="match status" value="1"/>
</dbReference>
<feature type="domain" description="N-acetyltransferase" evidence="3">
    <location>
        <begin position="27"/>
        <end position="206"/>
    </location>
</feature>
<dbReference type="InterPro" id="IPR016181">
    <property type="entry name" value="Acyl_CoA_acyltransferase"/>
</dbReference>
<dbReference type="Proteomes" id="UP000829685">
    <property type="component" value="Unassembled WGS sequence"/>
</dbReference>
<comment type="caution">
    <text evidence="4">The sequence shown here is derived from an EMBL/GenBank/DDBJ whole genome shotgun (WGS) entry which is preliminary data.</text>
</comment>
<dbReference type="PANTHER" id="PTHR43420:SF47">
    <property type="entry name" value="N-ACETYLTRANSFERASE DOMAIN-CONTAINING PROTEIN"/>
    <property type="match status" value="1"/>
</dbReference>
<keyword evidence="1" id="KW-0808">Transferase</keyword>
<dbReference type="AlphaFoldDB" id="A0A9P9WLU9"/>
<evidence type="ECO:0000256" key="2">
    <source>
        <dbReference type="ARBA" id="ARBA00023315"/>
    </source>
</evidence>
<evidence type="ECO:0000313" key="4">
    <source>
        <dbReference type="EMBL" id="KAI1870060.1"/>
    </source>
</evidence>
<dbReference type="InterPro" id="IPR000182">
    <property type="entry name" value="GNAT_dom"/>
</dbReference>
<sequence>MAPSDDKGNWALQVVPVDDSGLDFYFKEYKPFRLNALKQDPGAFGSTYEREIAFNDDHWRKRLYNPLAKTFVVVGLYDGRVLSAATLWGPMPESKLISSPSPAAATTSDVVDGTREPLSFQITAVWTCPEARGRGLGRTVVKAAIAQAGQDARQRGSSYSLGVDVYAVNTAAISFYEKCGFSVSGPRPEDSDTESLRPELLMYYRH</sequence>
<evidence type="ECO:0000313" key="5">
    <source>
        <dbReference type="Proteomes" id="UP000829685"/>
    </source>
</evidence>
<keyword evidence="5" id="KW-1185">Reference proteome</keyword>
<protein>
    <recommendedName>
        <fullName evidence="3">N-acetyltransferase domain-containing protein</fullName>
    </recommendedName>
</protein>
<dbReference type="EMBL" id="JAFIMR010000014">
    <property type="protein sequence ID" value="KAI1870060.1"/>
    <property type="molecule type" value="Genomic_DNA"/>
</dbReference>
<organism evidence="4 5">
    <name type="scientific">Neoarthrinium moseri</name>
    <dbReference type="NCBI Taxonomy" id="1658444"/>
    <lineage>
        <taxon>Eukaryota</taxon>
        <taxon>Fungi</taxon>
        <taxon>Dikarya</taxon>
        <taxon>Ascomycota</taxon>
        <taxon>Pezizomycotina</taxon>
        <taxon>Sordariomycetes</taxon>
        <taxon>Xylariomycetidae</taxon>
        <taxon>Amphisphaeriales</taxon>
        <taxon>Apiosporaceae</taxon>
        <taxon>Neoarthrinium</taxon>
    </lineage>
</organism>
<evidence type="ECO:0000259" key="3">
    <source>
        <dbReference type="PROSITE" id="PS51186"/>
    </source>
</evidence>
<dbReference type="GO" id="GO:0016747">
    <property type="term" value="F:acyltransferase activity, transferring groups other than amino-acyl groups"/>
    <property type="evidence" value="ECO:0007669"/>
    <property type="project" value="InterPro"/>
</dbReference>
<dbReference type="OrthoDB" id="41532at2759"/>
<dbReference type="InterPro" id="IPR050680">
    <property type="entry name" value="YpeA/RimI_acetyltransf"/>
</dbReference>
<proteinExistence type="predicted"/>
<dbReference type="PROSITE" id="PS51186">
    <property type="entry name" value="GNAT"/>
    <property type="match status" value="1"/>
</dbReference>